<dbReference type="Gene3D" id="3.30.360.10">
    <property type="entry name" value="Dihydrodipicolinate Reductase, domain 2"/>
    <property type="match status" value="1"/>
</dbReference>
<dbReference type="Gene3D" id="3.40.50.720">
    <property type="entry name" value="NAD(P)-binding Rossmann-like Domain"/>
    <property type="match status" value="1"/>
</dbReference>
<accession>A0A919YPJ8</accession>
<evidence type="ECO:0000256" key="1">
    <source>
        <dbReference type="ARBA" id="ARBA00010928"/>
    </source>
</evidence>
<name>A0A919YPJ8_9BACL</name>
<evidence type="ECO:0000256" key="2">
    <source>
        <dbReference type="ARBA" id="ARBA00023002"/>
    </source>
</evidence>
<organism evidence="5 6">
    <name type="scientific">Paenibacillus montaniterrae</name>
    <dbReference type="NCBI Taxonomy" id="429341"/>
    <lineage>
        <taxon>Bacteria</taxon>
        <taxon>Bacillati</taxon>
        <taxon>Bacillota</taxon>
        <taxon>Bacilli</taxon>
        <taxon>Bacillales</taxon>
        <taxon>Paenibacillaceae</taxon>
        <taxon>Paenibacillus</taxon>
    </lineage>
</organism>
<comment type="caution">
    <text evidence="5">The sequence shown here is derived from an EMBL/GenBank/DDBJ whole genome shotgun (WGS) entry which is preliminary data.</text>
</comment>
<dbReference type="InterPro" id="IPR000683">
    <property type="entry name" value="Gfo/Idh/MocA-like_OxRdtase_N"/>
</dbReference>
<dbReference type="InterPro" id="IPR055170">
    <property type="entry name" value="GFO_IDH_MocA-like_dom"/>
</dbReference>
<feature type="domain" description="Gfo/Idh/MocA-like oxidoreductase N-terminal" evidence="3">
    <location>
        <begin position="4"/>
        <end position="111"/>
    </location>
</feature>
<dbReference type="Pfam" id="PF22725">
    <property type="entry name" value="GFO_IDH_MocA_C3"/>
    <property type="match status" value="1"/>
</dbReference>
<dbReference type="Pfam" id="PF01408">
    <property type="entry name" value="GFO_IDH_MocA"/>
    <property type="match status" value="1"/>
</dbReference>
<dbReference type="EMBL" id="BOSE01000002">
    <property type="protein sequence ID" value="GIP15919.1"/>
    <property type="molecule type" value="Genomic_DNA"/>
</dbReference>
<feature type="domain" description="GFO/IDH/MocA-like oxidoreductase" evidence="4">
    <location>
        <begin position="131"/>
        <end position="256"/>
    </location>
</feature>
<dbReference type="GO" id="GO:0000166">
    <property type="term" value="F:nucleotide binding"/>
    <property type="evidence" value="ECO:0007669"/>
    <property type="project" value="InterPro"/>
</dbReference>
<evidence type="ECO:0000259" key="4">
    <source>
        <dbReference type="Pfam" id="PF22725"/>
    </source>
</evidence>
<sequence>MSIAYGIIGCQHAHIEIFIEQMEQLGHRCAGIYERDNKLLAESIAAKFKLPIAADAESLLGPEIALIGSSAINSEKIDIVELCEQYGKSIMLDKPAVVNRRDLQRLEAVIKRGRIEVGMLLTERFHPAIYTLKQLIDEQQLGEIVAISMRKPHRLNAASRPGWFFDKAQCGGILIDLLIHDYDLLAWLTGNEVVSSTGTVGKNVLPEHPTFYNTVNVQVTMGDGVVMQLYADWHTAEQSWTWGDGRIFVTGTRGFAELRLNGEPQSGSAPMLLLVNDQLPWHEAALRQPPVTITADFLQRVNGAASSQITHQHILQAHQAVMMADEQVEYAVTPYKG</sequence>
<dbReference type="InterPro" id="IPR051317">
    <property type="entry name" value="Gfo/Idh/MocA_oxidoreduct"/>
</dbReference>
<proteinExistence type="inferred from homology"/>
<protein>
    <submittedName>
        <fullName evidence="5">Oxidoreductase</fullName>
    </submittedName>
</protein>
<dbReference type="PANTHER" id="PTHR43708:SF5">
    <property type="entry name" value="CONSERVED EXPRESSED OXIDOREDUCTASE (EUROFUNG)-RELATED"/>
    <property type="match status" value="1"/>
</dbReference>
<dbReference type="GO" id="GO:0016491">
    <property type="term" value="F:oxidoreductase activity"/>
    <property type="evidence" value="ECO:0007669"/>
    <property type="project" value="UniProtKB-KW"/>
</dbReference>
<dbReference type="PANTHER" id="PTHR43708">
    <property type="entry name" value="CONSERVED EXPRESSED OXIDOREDUCTASE (EUROFUNG)"/>
    <property type="match status" value="1"/>
</dbReference>
<reference evidence="5" key="1">
    <citation type="submission" date="2021-03" db="EMBL/GenBank/DDBJ databases">
        <title>Antimicrobial resistance genes in bacteria isolated from Japanese honey, and their potential for conferring macrolide and lincosamide resistance in the American foulbrood pathogen Paenibacillus larvae.</title>
        <authorList>
            <person name="Okamoto M."/>
            <person name="Kumagai M."/>
            <person name="Kanamori H."/>
            <person name="Takamatsu D."/>
        </authorList>
    </citation>
    <scope>NUCLEOTIDE SEQUENCE</scope>
    <source>
        <strain evidence="5">J40TS1</strain>
    </source>
</reference>
<evidence type="ECO:0000313" key="6">
    <source>
        <dbReference type="Proteomes" id="UP000683139"/>
    </source>
</evidence>
<evidence type="ECO:0000259" key="3">
    <source>
        <dbReference type="Pfam" id="PF01408"/>
    </source>
</evidence>
<gene>
    <name evidence="5" type="ORF">J40TS1_15610</name>
</gene>
<evidence type="ECO:0000313" key="5">
    <source>
        <dbReference type="EMBL" id="GIP15919.1"/>
    </source>
</evidence>
<dbReference type="SUPFAM" id="SSF51735">
    <property type="entry name" value="NAD(P)-binding Rossmann-fold domains"/>
    <property type="match status" value="1"/>
</dbReference>
<dbReference type="SUPFAM" id="SSF55347">
    <property type="entry name" value="Glyceraldehyde-3-phosphate dehydrogenase-like, C-terminal domain"/>
    <property type="match status" value="1"/>
</dbReference>
<comment type="similarity">
    <text evidence="1">Belongs to the Gfo/Idh/MocA family.</text>
</comment>
<dbReference type="RefSeq" id="WP_246563294.1">
    <property type="nucleotide sequence ID" value="NZ_BOSE01000002.1"/>
</dbReference>
<dbReference type="Proteomes" id="UP000683139">
    <property type="component" value="Unassembled WGS sequence"/>
</dbReference>
<dbReference type="InterPro" id="IPR036291">
    <property type="entry name" value="NAD(P)-bd_dom_sf"/>
</dbReference>
<keyword evidence="2" id="KW-0560">Oxidoreductase</keyword>
<dbReference type="AlphaFoldDB" id="A0A919YPJ8"/>
<keyword evidence="6" id="KW-1185">Reference proteome</keyword>